<reference evidence="1" key="2">
    <citation type="journal article" date="2015" name="Data Brief">
        <title>Shoot transcriptome of the giant reed, Arundo donax.</title>
        <authorList>
            <person name="Barrero R.A."/>
            <person name="Guerrero F.D."/>
            <person name="Moolhuijzen P."/>
            <person name="Goolsby J.A."/>
            <person name="Tidwell J."/>
            <person name="Bellgard S.E."/>
            <person name="Bellgard M.I."/>
        </authorList>
    </citation>
    <scope>NUCLEOTIDE SEQUENCE</scope>
    <source>
        <tissue evidence="1">Shoot tissue taken approximately 20 cm above the soil surface</tissue>
    </source>
</reference>
<reference evidence="1" key="1">
    <citation type="submission" date="2014-09" db="EMBL/GenBank/DDBJ databases">
        <authorList>
            <person name="Magalhaes I.L.F."/>
            <person name="Oliveira U."/>
            <person name="Santos F.R."/>
            <person name="Vidigal T.H.D.A."/>
            <person name="Brescovit A.D."/>
            <person name="Santos A.J."/>
        </authorList>
    </citation>
    <scope>NUCLEOTIDE SEQUENCE</scope>
    <source>
        <tissue evidence="1">Shoot tissue taken approximately 20 cm above the soil surface</tissue>
    </source>
</reference>
<protein>
    <submittedName>
        <fullName evidence="1">Uncharacterized protein</fullName>
    </submittedName>
</protein>
<evidence type="ECO:0000313" key="1">
    <source>
        <dbReference type="EMBL" id="JAD33868.1"/>
    </source>
</evidence>
<name>A0A0A8Z856_ARUDO</name>
<dbReference type="EMBL" id="GBRH01264027">
    <property type="protein sequence ID" value="JAD33868.1"/>
    <property type="molecule type" value="Transcribed_RNA"/>
</dbReference>
<sequence length="17" mass="1982">MDANSRWKLDTECRGEA</sequence>
<proteinExistence type="predicted"/>
<accession>A0A0A8Z856</accession>
<organism evidence="1">
    <name type="scientific">Arundo donax</name>
    <name type="common">Giant reed</name>
    <name type="synonym">Donax arundinaceus</name>
    <dbReference type="NCBI Taxonomy" id="35708"/>
    <lineage>
        <taxon>Eukaryota</taxon>
        <taxon>Viridiplantae</taxon>
        <taxon>Streptophyta</taxon>
        <taxon>Embryophyta</taxon>
        <taxon>Tracheophyta</taxon>
        <taxon>Spermatophyta</taxon>
        <taxon>Magnoliopsida</taxon>
        <taxon>Liliopsida</taxon>
        <taxon>Poales</taxon>
        <taxon>Poaceae</taxon>
        <taxon>PACMAD clade</taxon>
        <taxon>Arundinoideae</taxon>
        <taxon>Arundineae</taxon>
        <taxon>Arundo</taxon>
    </lineage>
</organism>
<dbReference type="AlphaFoldDB" id="A0A0A8Z856"/>